<dbReference type="Proteomes" id="UP000243499">
    <property type="component" value="Chromosome 1"/>
</dbReference>
<dbReference type="AlphaFoldDB" id="A0A2T8KXA0"/>
<proteinExistence type="predicted"/>
<protein>
    <submittedName>
        <fullName evidence="1">Uncharacterized protein</fullName>
    </submittedName>
</protein>
<accession>A0A2T8KXA0</accession>
<evidence type="ECO:0000313" key="1">
    <source>
        <dbReference type="EMBL" id="PVH66795.1"/>
    </source>
</evidence>
<organism evidence="1">
    <name type="scientific">Panicum hallii</name>
    <dbReference type="NCBI Taxonomy" id="206008"/>
    <lineage>
        <taxon>Eukaryota</taxon>
        <taxon>Viridiplantae</taxon>
        <taxon>Streptophyta</taxon>
        <taxon>Embryophyta</taxon>
        <taxon>Tracheophyta</taxon>
        <taxon>Spermatophyta</taxon>
        <taxon>Magnoliopsida</taxon>
        <taxon>Liliopsida</taxon>
        <taxon>Poales</taxon>
        <taxon>Poaceae</taxon>
        <taxon>PACMAD clade</taxon>
        <taxon>Panicoideae</taxon>
        <taxon>Panicodae</taxon>
        <taxon>Paniceae</taxon>
        <taxon>Panicinae</taxon>
        <taxon>Panicum</taxon>
        <taxon>Panicum sect. Panicum</taxon>
    </lineage>
</organism>
<sequence>MLASASRRWCGGAGEGAVRGSISGEQRCVPCSYAPQATLMVHGHGFLASTPWGVVLPVMRCSVFCRSKLQGKLR</sequence>
<name>A0A2T8KXA0_9POAL</name>
<dbReference type="Gramene" id="PVH66795">
    <property type="protein sequence ID" value="PVH66795"/>
    <property type="gene ID" value="PAHAL_1G350400"/>
</dbReference>
<gene>
    <name evidence="1" type="ORF">PAHAL_1G350400</name>
</gene>
<reference evidence="1" key="1">
    <citation type="submission" date="2018-04" db="EMBL/GenBank/DDBJ databases">
        <title>WGS assembly of Panicum hallii.</title>
        <authorList>
            <person name="Lovell J."/>
            <person name="Jenkins J."/>
            <person name="Lowry D."/>
            <person name="Mamidi S."/>
            <person name="Sreedasyam A."/>
            <person name="Weng X."/>
            <person name="Barry K."/>
            <person name="Bonette J."/>
            <person name="Campitelli B."/>
            <person name="Daum C."/>
            <person name="Gordon S."/>
            <person name="Gould B."/>
            <person name="Lipzen A."/>
            <person name="Macqueen A."/>
            <person name="Palacio-Mejia J."/>
            <person name="Plott C."/>
            <person name="Shakirov E."/>
            <person name="Shu S."/>
            <person name="Yoshinaga Y."/>
            <person name="Zane M."/>
            <person name="Rokhsar D."/>
            <person name="Grimwood J."/>
            <person name="Schmutz J."/>
            <person name="Juenger T."/>
        </authorList>
    </citation>
    <scope>NUCLEOTIDE SEQUENCE [LARGE SCALE GENOMIC DNA]</scope>
    <source>
        <strain evidence="1">FIL2</strain>
    </source>
</reference>
<dbReference type="EMBL" id="CM008046">
    <property type="protein sequence ID" value="PVH66795.1"/>
    <property type="molecule type" value="Genomic_DNA"/>
</dbReference>